<reference evidence="2 3" key="1">
    <citation type="journal article" date="2016" name="PLoS ONE">
        <title>Complete Genome Sequence and Comparative Genomics of a Novel Myxobacterium Myxococcus hansupus.</title>
        <authorList>
            <person name="Sharma G."/>
            <person name="Narwani T."/>
            <person name="Subramanian S."/>
        </authorList>
    </citation>
    <scope>NUCLEOTIDE SEQUENCE [LARGE SCALE GENOMIC DNA]</scope>
    <source>
        <strain evidence="3">mixupus</strain>
    </source>
</reference>
<keyword evidence="1" id="KW-0732">Signal</keyword>
<dbReference type="PROSITE" id="PS51257">
    <property type="entry name" value="PROKAR_LIPOPROTEIN"/>
    <property type="match status" value="1"/>
</dbReference>
<gene>
    <name evidence="2" type="ORF">A176_005337</name>
</gene>
<evidence type="ECO:0008006" key="4">
    <source>
        <dbReference type="Google" id="ProtNLM"/>
    </source>
</evidence>
<dbReference type="EMBL" id="CP012109">
    <property type="protein sequence ID" value="AKQ68425.1"/>
    <property type="molecule type" value="Genomic_DNA"/>
</dbReference>
<dbReference type="Proteomes" id="UP000009026">
    <property type="component" value="Chromosome"/>
</dbReference>
<name>A0A0H4X464_9BACT</name>
<evidence type="ECO:0000313" key="2">
    <source>
        <dbReference type="EMBL" id="AKQ68425.1"/>
    </source>
</evidence>
<proteinExistence type="predicted"/>
<dbReference type="KEGG" id="mym:A176_005337"/>
<dbReference type="RefSeq" id="WP_002639293.1">
    <property type="nucleotide sequence ID" value="NZ_CP012109.1"/>
</dbReference>
<dbReference type="OrthoDB" id="5518767at2"/>
<feature type="signal peptide" evidence="1">
    <location>
        <begin position="1"/>
        <end position="23"/>
    </location>
</feature>
<organism evidence="2 3">
    <name type="scientific">Pseudomyxococcus hansupus</name>
    <dbReference type="NCBI Taxonomy" id="1297742"/>
    <lineage>
        <taxon>Bacteria</taxon>
        <taxon>Pseudomonadati</taxon>
        <taxon>Myxococcota</taxon>
        <taxon>Myxococcia</taxon>
        <taxon>Myxococcales</taxon>
        <taxon>Cystobacterineae</taxon>
        <taxon>Myxococcaceae</taxon>
        <taxon>Pseudomyxococcus</taxon>
    </lineage>
</organism>
<protein>
    <recommendedName>
        <fullName evidence="4">Lipoprotein</fullName>
    </recommendedName>
</protein>
<evidence type="ECO:0000256" key="1">
    <source>
        <dbReference type="SAM" id="SignalP"/>
    </source>
</evidence>
<accession>A0A0H4X464</accession>
<dbReference type="AlphaFoldDB" id="A0A0H4X464"/>
<sequence length="93" mass="9646">MIRIMSMVALCALGLTACGTEVAEAPDALESSSQGLACEYGTWDCPSNEVCAFFPGGMDGLCRPACVNGACANSGQRCCTQPSGQPYCHSRCL</sequence>
<evidence type="ECO:0000313" key="3">
    <source>
        <dbReference type="Proteomes" id="UP000009026"/>
    </source>
</evidence>
<keyword evidence="3" id="KW-1185">Reference proteome</keyword>
<dbReference type="PATRIC" id="fig|1297742.4.peg.5423"/>
<feature type="chain" id="PRO_5005212303" description="Lipoprotein" evidence="1">
    <location>
        <begin position="24"/>
        <end position="93"/>
    </location>
</feature>
<dbReference type="STRING" id="1297742.A176_005337"/>